<dbReference type="SUPFAM" id="SSF56176">
    <property type="entry name" value="FAD-binding/transporter-associated domain-like"/>
    <property type="match status" value="1"/>
</dbReference>
<protein>
    <recommendedName>
        <fullName evidence="3">FAD-binding PCMH-type domain-containing protein</fullName>
    </recommendedName>
</protein>
<keyword evidence="1" id="KW-0285">Flavoprotein</keyword>
<dbReference type="GO" id="GO:0016491">
    <property type="term" value="F:oxidoreductase activity"/>
    <property type="evidence" value="ECO:0007669"/>
    <property type="project" value="InterPro"/>
</dbReference>
<dbReference type="PROSITE" id="PS51387">
    <property type="entry name" value="FAD_PCMH"/>
    <property type="match status" value="1"/>
</dbReference>
<name>A0AAV0QLY0_9ROSI</name>
<dbReference type="Proteomes" id="UP001154282">
    <property type="component" value="Unassembled WGS sequence"/>
</dbReference>
<dbReference type="InterPro" id="IPR016169">
    <property type="entry name" value="FAD-bd_PCMH_sub2"/>
</dbReference>
<dbReference type="GO" id="GO:0071949">
    <property type="term" value="F:FAD binding"/>
    <property type="evidence" value="ECO:0007669"/>
    <property type="project" value="InterPro"/>
</dbReference>
<dbReference type="Gene3D" id="3.40.462.20">
    <property type="match status" value="1"/>
</dbReference>
<dbReference type="EMBL" id="CAMGYJ010000009">
    <property type="protein sequence ID" value="CAI0545945.1"/>
    <property type="molecule type" value="Genomic_DNA"/>
</dbReference>
<reference evidence="4" key="1">
    <citation type="submission" date="2022-08" db="EMBL/GenBank/DDBJ databases">
        <authorList>
            <person name="Gutierrez-Valencia J."/>
        </authorList>
    </citation>
    <scope>NUCLEOTIDE SEQUENCE</scope>
</reference>
<dbReference type="AlphaFoldDB" id="A0AAV0QLY0"/>
<comment type="caution">
    <text evidence="4">The sequence shown here is derived from an EMBL/GenBank/DDBJ whole genome shotgun (WGS) entry which is preliminary data.</text>
</comment>
<dbReference type="InterPro" id="IPR012951">
    <property type="entry name" value="BBE"/>
</dbReference>
<gene>
    <name evidence="4" type="ORF">LITE_LOCUS43752</name>
</gene>
<dbReference type="PANTHER" id="PTHR32448">
    <property type="entry name" value="OS08G0158400 PROTEIN"/>
    <property type="match status" value="1"/>
</dbReference>
<dbReference type="Gene3D" id="3.30.465.10">
    <property type="match status" value="1"/>
</dbReference>
<keyword evidence="2" id="KW-0274">FAD</keyword>
<dbReference type="Pfam" id="PF08031">
    <property type="entry name" value="BBE"/>
    <property type="match status" value="1"/>
</dbReference>
<evidence type="ECO:0000259" key="3">
    <source>
        <dbReference type="PROSITE" id="PS51387"/>
    </source>
</evidence>
<evidence type="ECO:0000313" key="5">
    <source>
        <dbReference type="Proteomes" id="UP001154282"/>
    </source>
</evidence>
<organism evidence="4 5">
    <name type="scientific">Linum tenue</name>
    <dbReference type="NCBI Taxonomy" id="586396"/>
    <lineage>
        <taxon>Eukaryota</taxon>
        <taxon>Viridiplantae</taxon>
        <taxon>Streptophyta</taxon>
        <taxon>Embryophyta</taxon>
        <taxon>Tracheophyta</taxon>
        <taxon>Spermatophyta</taxon>
        <taxon>Magnoliopsida</taxon>
        <taxon>eudicotyledons</taxon>
        <taxon>Gunneridae</taxon>
        <taxon>Pentapetalae</taxon>
        <taxon>rosids</taxon>
        <taxon>fabids</taxon>
        <taxon>Malpighiales</taxon>
        <taxon>Linaceae</taxon>
        <taxon>Linum</taxon>
    </lineage>
</organism>
<dbReference type="InterPro" id="IPR016166">
    <property type="entry name" value="FAD-bd_PCMH"/>
</dbReference>
<accession>A0AAV0QLY0</accession>
<evidence type="ECO:0000256" key="1">
    <source>
        <dbReference type="ARBA" id="ARBA00022630"/>
    </source>
</evidence>
<keyword evidence="5" id="KW-1185">Reference proteome</keyword>
<feature type="domain" description="FAD-binding PCMH-type" evidence="3">
    <location>
        <begin position="1"/>
        <end position="109"/>
    </location>
</feature>
<dbReference type="InterPro" id="IPR036318">
    <property type="entry name" value="FAD-bd_PCMH-like_sf"/>
</dbReference>
<evidence type="ECO:0000313" key="4">
    <source>
        <dbReference type="EMBL" id="CAI0545945.1"/>
    </source>
</evidence>
<sequence>MINFQDVAVDVASKTAWVQAGATLGQLYYAIAQKSSTLAFPAGVCPRYGTMQRKHGLAADNVVDAVFIDAKGRTLGRSSMGEDMFWAVRGGGGNTFGVAVAWKVKLVAVPEKVTVFRVRRTLEQNATTITLLTGSAKYKGKSDYVQKPISETVWEGVWKKLDELGPLAGALVMIPYGGKMAEIPASSLPFPHRAGNLFLIQYDVFWNEDGAEAEERHVDWIREMYSYMTPYVSQNPRGAYMNYRDLDIGMNAVEGKTSYREARVWGVKYFKSNFDRLVRVKTAVDPENVFRNEQSIPPFSL</sequence>
<evidence type="ECO:0000256" key="2">
    <source>
        <dbReference type="ARBA" id="ARBA00022827"/>
    </source>
</evidence>
<proteinExistence type="predicted"/>